<dbReference type="GO" id="GO:0033565">
    <property type="term" value="C:ESCRT-0 complex"/>
    <property type="evidence" value="ECO:0007669"/>
    <property type="project" value="TreeGrafter"/>
</dbReference>
<evidence type="ECO:0000256" key="5">
    <source>
        <dbReference type="PROSITE-ProRule" id="PRU00192"/>
    </source>
</evidence>
<sequence length="660" mass="72976">MLKLGKSAPFEDEIEKATNENNLTEDWALIMQICDNAINYQDGAKFCLKAIMKKLHHNVPRVVLQALTLLDACVKNCDRRFLLLVASNDFITEVRKLLGKMHPSAAMKIKELIQKWSLEEFKDDPELGIIPSFYYKLKSEGAEFPSTVKEKPSVPVCTDPDAVSSQEEENDIIKAIEISLKDTGRYNMPSDYSNPGSEFSSKSLPEPIKVRTLYDFDAEEDNELTIKAGEIVMVLDNSDANWWKGSNHRGEGLFPANFVSEDLEAKPEEISVQETTVVESIPETTFSGEVKINEEKIETVICWLNEIDPSEEIPDSADMLRLEDEVYKMGPLIEGNLQSVDKRLAMLNLVNEKIMASFDLFHSLSDNFSTMPSNMKFSTEHQAFGTMRYSQQIPPSTMSTMHPNMQAFQSQPIMYIPVPTPSSQFPTMNHQVTTQPMPNVQPQASNSAQSSQGMSTNPASNQSQVEGSAGSDNSENKASVGSSMPTLNSEAPTPVMIQPYPMNAPGGFYIPQPMGMPYAQLPPNSGSLQTQGFAPGSVNIPNFMPIPFPPQQMGQYVPFQCYYPSSSNPAQMNSPLPPQNPSQEVVSNSQTSGSKEENTASTSSNPQYSSYSNDLQTVSLNASASNFQQSLKQEPLSEPNNFANGDTVKPLEPLLVSKQM</sequence>
<feature type="region of interest" description="Disordered" evidence="6">
    <location>
        <begin position="419"/>
        <end position="492"/>
    </location>
</feature>
<dbReference type="PANTHER" id="PTHR45929">
    <property type="entry name" value="JAK PATHWAY SIGNAL TRANSDUCTION ADAPTOR MOLECULE"/>
    <property type="match status" value="1"/>
</dbReference>
<dbReference type="SMART" id="SM00326">
    <property type="entry name" value="SH3"/>
    <property type="match status" value="1"/>
</dbReference>
<protein>
    <recommendedName>
        <fullName evidence="11">Signal transducing adapter molecule 1</fullName>
    </recommendedName>
</protein>
<reference evidence="9 10" key="1">
    <citation type="journal article" date="2022" name="Nat. Ecol. Evol.">
        <title>A masculinizing supergene underlies an exaggerated male reproductive morph in a spider.</title>
        <authorList>
            <person name="Hendrickx F."/>
            <person name="De Corte Z."/>
            <person name="Sonet G."/>
            <person name="Van Belleghem S.M."/>
            <person name="Kostlbacher S."/>
            <person name="Vangestel C."/>
        </authorList>
    </citation>
    <scope>NUCLEOTIDE SEQUENCE [LARGE SCALE GENOMIC DNA]</scope>
    <source>
        <strain evidence="9">W744_W776</strain>
    </source>
</reference>
<dbReference type="InterPro" id="IPR050670">
    <property type="entry name" value="STAM"/>
</dbReference>
<keyword evidence="3 5" id="KW-0728">SH3 domain</keyword>
<evidence type="ECO:0008006" key="11">
    <source>
        <dbReference type="Google" id="ProtNLM"/>
    </source>
</evidence>
<dbReference type="Pfam" id="PF00790">
    <property type="entry name" value="VHS"/>
    <property type="match status" value="1"/>
</dbReference>
<dbReference type="PROSITE" id="PS50002">
    <property type="entry name" value="SH3"/>
    <property type="match status" value="1"/>
</dbReference>
<dbReference type="Gene3D" id="1.25.40.90">
    <property type="match status" value="1"/>
</dbReference>
<dbReference type="EMBL" id="JAFNEN010000132">
    <property type="protein sequence ID" value="KAG8193009.1"/>
    <property type="molecule type" value="Genomic_DNA"/>
</dbReference>
<dbReference type="PANTHER" id="PTHR45929:SF3">
    <property type="entry name" value="JAK PATHWAY SIGNAL TRANSDUCTION ADAPTOR MOLECULE"/>
    <property type="match status" value="1"/>
</dbReference>
<evidence type="ECO:0000256" key="4">
    <source>
        <dbReference type="ARBA" id="ARBA00022753"/>
    </source>
</evidence>
<feature type="compositionally biased region" description="Polar residues" evidence="6">
    <location>
        <begin position="614"/>
        <end position="644"/>
    </location>
</feature>
<evidence type="ECO:0000313" key="9">
    <source>
        <dbReference type="EMBL" id="KAG8193009.1"/>
    </source>
</evidence>
<comment type="similarity">
    <text evidence="2">Belongs to the STAM family.</text>
</comment>
<dbReference type="SUPFAM" id="SSF48464">
    <property type="entry name" value="ENTH/VHS domain"/>
    <property type="match status" value="1"/>
</dbReference>
<dbReference type="CDD" id="cd03568">
    <property type="entry name" value="VHS_STAM"/>
    <property type="match status" value="1"/>
</dbReference>
<dbReference type="Pfam" id="PF00018">
    <property type="entry name" value="SH3_1"/>
    <property type="match status" value="1"/>
</dbReference>
<feature type="region of interest" description="Disordered" evidence="6">
    <location>
        <begin position="568"/>
        <end position="660"/>
    </location>
</feature>
<feature type="compositionally biased region" description="Polar residues" evidence="6">
    <location>
        <begin position="581"/>
        <end position="593"/>
    </location>
</feature>
<dbReference type="AlphaFoldDB" id="A0AAV6V8R1"/>
<organism evidence="9 10">
    <name type="scientific">Oedothorax gibbosus</name>
    <dbReference type="NCBI Taxonomy" id="931172"/>
    <lineage>
        <taxon>Eukaryota</taxon>
        <taxon>Metazoa</taxon>
        <taxon>Ecdysozoa</taxon>
        <taxon>Arthropoda</taxon>
        <taxon>Chelicerata</taxon>
        <taxon>Arachnida</taxon>
        <taxon>Araneae</taxon>
        <taxon>Araneomorphae</taxon>
        <taxon>Entelegynae</taxon>
        <taxon>Araneoidea</taxon>
        <taxon>Linyphiidae</taxon>
        <taxon>Erigoninae</taxon>
        <taxon>Oedothorax</taxon>
    </lineage>
</organism>
<dbReference type="PROSITE" id="PS50179">
    <property type="entry name" value="VHS"/>
    <property type="match status" value="1"/>
</dbReference>
<evidence type="ECO:0000256" key="3">
    <source>
        <dbReference type="ARBA" id="ARBA00022443"/>
    </source>
</evidence>
<evidence type="ECO:0000256" key="2">
    <source>
        <dbReference type="ARBA" id="ARBA00009666"/>
    </source>
</evidence>
<dbReference type="SUPFAM" id="SSF50044">
    <property type="entry name" value="SH3-domain"/>
    <property type="match status" value="1"/>
</dbReference>
<dbReference type="Proteomes" id="UP000827092">
    <property type="component" value="Unassembled WGS sequence"/>
</dbReference>
<evidence type="ECO:0000259" key="7">
    <source>
        <dbReference type="PROSITE" id="PS50002"/>
    </source>
</evidence>
<feature type="domain" description="VHS" evidence="8">
    <location>
        <begin position="17"/>
        <end position="145"/>
    </location>
</feature>
<comment type="subcellular location">
    <subcellularLocation>
        <location evidence="1">Endosome</location>
    </subcellularLocation>
</comment>
<feature type="compositionally biased region" description="Polar residues" evidence="6">
    <location>
        <begin position="421"/>
        <end position="440"/>
    </location>
</feature>
<evidence type="ECO:0000256" key="6">
    <source>
        <dbReference type="SAM" id="MobiDB-lite"/>
    </source>
</evidence>
<dbReference type="Gene3D" id="1.20.5.1940">
    <property type="match status" value="1"/>
</dbReference>
<dbReference type="GO" id="GO:0043328">
    <property type="term" value="P:protein transport to vacuole involved in ubiquitin-dependent protein catabolic process via the multivesicular body sorting pathway"/>
    <property type="evidence" value="ECO:0007669"/>
    <property type="project" value="TreeGrafter"/>
</dbReference>
<name>A0AAV6V8R1_9ARAC</name>
<dbReference type="PRINTS" id="PR00452">
    <property type="entry name" value="SH3DOMAIN"/>
</dbReference>
<comment type="caution">
    <text evidence="9">The sequence shown here is derived from an EMBL/GenBank/DDBJ whole genome shotgun (WGS) entry which is preliminary data.</text>
</comment>
<dbReference type="GO" id="GO:0035091">
    <property type="term" value="F:phosphatidylinositol binding"/>
    <property type="evidence" value="ECO:0007669"/>
    <property type="project" value="InterPro"/>
</dbReference>
<dbReference type="Gene3D" id="2.30.30.40">
    <property type="entry name" value="SH3 Domains"/>
    <property type="match status" value="1"/>
</dbReference>
<dbReference type="InterPro" id="IPR001452">
    <property type="entry name" value="SH3_domain"/>
</dbReference>
<feature type="domain" description="SH3" evidence="7">
    <location>
        <begin position="205"/>
        <end position="264"/>
    </location>
</feature>
<dbReference type="InterPro" id="IPR008942">
    <property type="entry name" value="ENTH_VHS"/>
</dbReference>
<feature type="compositionally biased region" description="Polar residues" evidence="6">
    <location>
        <begin position="453"/>
        <end position="491"/>
    </location>
</feature>
<dbReference type="InterPro" id="IPR002014">
    <property type="entry name" value="VHS_dom"/>
</dbReference>
<evidence type="ECO:0000256" key="1">
    <source>
        <dbReference type="ARBA" id="ARBA00004177"/>
    </source>
</evidence>
<proteinExistence type="inferred from homology"/>
<feature type="compositionally biased region" description="Low complexity" evidence="6">
    <location>
        <begin position="601"/>
        <end position="613"/>
    </location>
</feature>
<evidence type="ECO:0000259" key="8">
    <source>
        <dbReference type="PROSITE" id="PS50179"/>
    </source>
</evidence>
<dbReference type="GO" id="GO:0043130">
    <property type="term" value="F:ubiquitin binding"/>
    <property type="evidence" value="ECO:0007669"/>
    <property type="project" value="InterPro"/>
</dbReference>
<evidence type="ECO:0000313" key="10">
    <source>
        <dbReference type="Proteomes" id="UP000827092"/>
    </source>
</evidence>
<keyword evidence="4" id="KW-0967">Endosome</keyword>
<keyword evidence="10" id="KW-1185">Reference proteome</keyword>
<dbReference type="SMART" id="SM00288">
    <property type="entry name" value="VHS"/>
    <property type="match status" value="1"/>
</dbReference>
<accession>A0AAV6V8R1</accession>
<gene>
    <name evidence="9" type="ORF">JTE90_028129</name>
</gene>
<dbReference type="InterPro" id="IPR036028">
    <property type="entry name" value="SH3-like_dom_sf"/>
</dbReference>
<feature type="compositionally biased region" description="Low complexity" evidence="6">
    <location>
        <begin position="441"/>
        <end position="452"/>
    </location>
</feature>